<dbReference type="Proteomes" id="UP001497600">
    <property type="component" value="Chromosome H"/>
</dbReference>
<keyword evidence="3" id="KW-0732">Signal</keyword>
<feature type="transmembrane region" description="Helical" evidence="2">
    <location>
        <begin position="314"/>
        <end position="332"/>
    </location>
</feature>
<keyword evidence="2" id="KW-0812">Transmembrane</keyword>
<evidence type="ECO:0000256" key="3">
    <source>
        <dbReference type="SAM" id="SignalP"/>
    </source>
</evidence>
<gene>
    <name evidence="5" type="ORF">CAAN4_H20252</name>
</gene>
<evidence type="ECO:0000313" key="6">
    <source>
        <dbReference type="Proteomes" id="UP001497600"/>
    </source>
</evidence>
<feature type="region of interest" description="Disordered" evidence="1">
    <location>
        <begin position="222"/>
        <end position="256"/>
    </location>
</feature>
<feature type="compositionally biased region" description="Polar residues" evidence="1">
    <location>
        <begin position="224"/>
        <end position="239"/>
    </location>
</feature>
<proteinExistence type="predicted"/>
<dbReference type="InterPro" id="IPR009038">
    <property type="entry name" value="GOLD_dom"/>
</dbReference>
<feature type="domain" description="GOLD" evidence="4">
    <location>
        <begin position="18"/>
        <end position="338"/>
    </location>
</feature>
<feature type="signal peptide" evidence="3">
    <location>
        <begin position="1"/>
        <end position="18"/>
    </location>
</feature>
<accession>A0ABP0EP50</accession>
<keyword evidence="2" id="KW-1133">Transmembrane helix</keyword>
<feature type="chain" id="PRO_5047199994" description="GOLD domain-containing protein" evidence="3">
    <location>
        <begin position="19"/>
        <end position="343"/>
    </location>
</feature>
<dbReference type="Pfam" id="PF01105">
    <property type="entry name" value="EMP24_GP25L"/>
    <property type="match status" value="1"/>
</dbReference>
<keyword evidence="2" id="KW-0472">Membrane</keyword>
<keyword evidence="6" id="KW-1185">Reference proteome</keyword>
<sequence>MASHLSLVFLLLVSQVAALGLTIEPTLAGDKRKYSGLQNLHNCISYPTVRDDIIMVRINSGDRIASQKLNLNIFDSENNKIRFKKDISQEINLIFTNLNSPSVVNTEVKQGSSKRSNIFNRLHHLVAQGSTSENDNTNIDKGVDAANANADSPATDPADQHIYNNKGKSLIYICFDNIYTDRSWSFHAQSRDIELFTEIKTFSSIKETNYNNYAHYFNKVSKKGGSNQEGSNQEGSNQEGSEDSSDNSNGPTGARVPQEFTQEDFEAQISTLEHELQEVSNALTASSNVLSQLLEHESHLRDTNEEIFAGYTKFSIMMLVSIPICALFQLLYSRYYLKKRKVL</sequence>
<evidence type="ECO:0000259" key="4">
    <source>
        <dbReference type="SMART" id="SM01190"/>
    </source>
</evidence>
<reference evidence="5 6" key="1">
    <citation type="submission" date="2024-01" db="EMBL/GenBank/DDBJ databases">
        <authorList>
            <consortium name="Genoscope - CEA"/>
            <person name="William W."/>
        </authorList>
    </citation>
    <scope>NUCLEOTIDE SEQUENCE [LARGE SCALE GENOMIC DNA]</scope>
    <source>
        <strain evidence="5 6">29B2s-10</strain>
    </source>
</reference>
<dbReference type="SMART" id="SM01190">
    <property type="entry name" value="EMP24_GP25L"/>
    <property type="match status" value="1"/>
</dbReference>
<organism evidence="5 6">
    <name type="scientific">[Candida] anglica</name>
    <dbReference type="NCBI Taxonomy" id="148631"/>
    <lineage>
        <taxon>Eukaryota</taxon>
        <taxon>Fungi</taxon>
        <taxon>Dikarya</taxon>
        <taxon>Ascomycota</taxon>
        <taxon>Saccharomycotina</taxon>
        <taxon>Pichiomycetes</taxon>
        <taxon>Debaryomycetaceae</taxon>
        <taxon>Kurtzmaniella</taxon>
    </lineage>
</organism>
<dbReference type="EMBL" id="OZ004260">
    <property type="protein sequence ID" value="CAK7921921.1"/>
    <property type="molecule type" value="Genomic_DNA"/>
</dbReference>
<evidence type="ECO:0000313" key="5">
    <source>
        <dbReference type="EMBL" id="CAK7921921.1"/>
    </source>
</evidence>
<evidence type="ECO:0000256" key="1">
    <source>
        <dbReference type="SAM" id="MobiDB-lite"/>
    </source>
</evidence>
<protein>
    <recommendedName>
        <fullName evidence="4">GOLD domain-containing protein</fullName>
    </recommendedName>
</protein>
<name>A0ABP0EP50_9ASCO</name>
<evidence type="ECO:0000256" key="2">
    <source>
        <dbReference type="SAM" id="Phobius"/>
    </source>
</evidence>